<dbReference type="InterPro" id="IPR000531">
    <property type="entry name" value="Beta-barrel_TonB"/>
</dbReference>
<name>F8N6B8_9BACT</name>
<reference evidence="14" key="1">
    <citation type="journal article" date="2011" name="Stand. Genomic Sci.">
        <title>Non-contiguous finished genome sequence of the opportunistic oral pathogen Prevotella multisaccharivorax type strain (PPPA20).</title>
        <authorList>
            <person name="Pati A."/>
            <person name="Gronow S."/>
            <person name="Lu M."/>
            <person name="Lapidus A."/>
            <person name="Nolan M."/>
            <person name="Lucas S."/>
            <person name="Hammon N."/>
            <person name="Deshpande S."/>
            <person name="Cheng J.F."/>
            <person name="Tapia R."/>
            <person name="Han C."/>
            <person name="Goodwin L."/>
            <person name="Pitluck S."/>
            <person name="Liolios K."/>
            <person name="Pagani I."/>
            <person name="Mavromatis K."/>
            <person name="Mikhailova N."/>
            <person name="Huntemann M."/>
            <person name="Chen A."/>
            <person name="Palaniappan K."/>
            <person name="Land M."/>
            <person name="Hauser L."/>
            <person name="Detter J.C."/>
            <person name="Brambilla E.M."/>
            <person name="Rohde M."/>
            <person name="Goker M."/>
            <person name="Woyke T."/>
            <person name="Bristow J."/>
            <person name="Eisen J.A."/>
            <person name="Markowitz V."/>
            <person name="Hugenholtz P."/>
            <person name="Kyrpides N.C."/>
            <person name="Klenk H.P."/>
            <person name="Ivanova N."/>
        </authorList>
    </citation>
    <scope>NUCLEOTIDE SEQUENCE [LARGE SCALE GENOMIC DNA]</scope>
    <source>
        <strain evidence="14">DSM 17128</strain>
    </source>
</reference>
<dbReference type="NCBIfam" id="TIGR04057">
    <property type="entry name" value="SusC_RagA_signa"/>
    <property type="match status" value="1"/>
</dbReference>
<dbReference type="Pfam" id="PF07715">
    <property type="entry name" value="Plug"/>
    <property type="match status" value="1"/>
</dbReference>
<evidence type="ECO:0000256" key="6">
    <source>
        <dbReference type="ARBA" id="ARBA00023136"/>
    </source>
</evidence>
<keyword evidence="4 8" id="KW-0812">Transmembrane</keyword>
<dbReference type="SUPFAM" id="SSF49464">
    <property type="entry name" value="Carboxypeptidase regulatory domain-like"/>
    <property type="match status" value="1"/>
</dbReference>
<dbReference type="Pfam" id="PF00593">
    <property type="entry name" value="TonB_dep_Rec_b-barrel"/>
    <property type="match status" value="1"/>
</dbReference>
<feature type="signal peptide" evidence="10">
    <location>
        <begin position="1"/>
        <end position="28"/>
    </location>
</feature>
<dbReference type="STRING" id="688246.Premu_1818"/>
<evidence type="ECO:0000256" key="7">
    <source>
        <dbReference type="ARBA" id="ARBA00023237"/>
    </source>
</evidence>
<dbReference type="HOGENOM" id="CLU_004317_0_2_10"/>
<keyword evidence="2 8" id="KW-0813">Transport</keyword>
<dbReference type="Proteomes" id="UP000002772">
    <property type="component" value="Unassembled WGS sequence"/>
</dbReference>
<keyword evidence="5 9" id="KW-0798">TonB box</keyword>
<dbReference type="NCBIfam" id="TIGR04056">
    <property type="entry name" value="OMP_RagA_SusC"/>
    <property type="match status" value="1"/>
</dbReference>
<accession>F8N6B8</accession>
<dbReference type="Gene3D" id="2.60.40.1120">
    <property type="entry name" value="Carboxypeptidase-like, regulatory domain"/>
    <property type="match status" value="1"/>
</dbReference>
<dbReference type="PROSITE" id="PS52016">
    <property type="entry name" value="TONB_DEPENDENT_REC_3"/>
    <property type="match status" value="1"/>
</dbReference>
<evidence type="ECO:0000256" key="8">
    <source>
        <dbReference type="PROSITE-ProRule" id="PRU01360"/>
    </source>
</evidence>
<dbReference type="InterPro" id="IPR023996">
    <property type="entry name" value="TonB-dep_OMP_SusC/RagA"/>
</dbReference>
<dbReference type="GO" id="GO:0009279">
    <property type="term" value="C:cell outer membrane"/>
    <property type="evidence" value="ECO:0007669"/>
    <property type="project" value="UniProtKB-SubCell"/>
</dbReference>
<evidence type="ECO:0000259" key="11">
    <source>
        <dbReference type="Pfam" id="PF00593"/>
    </source>
</evidence>
<evidence type="ECO:0000256" key="4">
    <source>
        <dbReference type="ARBA" id="ARBA00022692"/>
    </source>
</evidence>
<dbReference type="EMBL" id="GL945017">
    <property type="protein sequence ID" value="EGN57223.1"/>
    <property type="molecule type" value="Genomic_DNA"/>
</dbReference>
<dbReference type="InterPro" id="IPR037066">
    <property type="entry name" value="Plug_dom_sf"/>
</dbReference>
<evidence type="ECO:0000256" key="3">
    <source>
        <dbReference type="ARBA" id="ARBA00022452"/>
    </source>
</evidence>
<feature type="domain" description="TonB-dependent receptor-like beta-barrel" evidence="11">
    <location>
        <begin position="390"/>
        <end position="927"/>
    </location>
</feature>
<dbReference type="InterPro" id="IPR039426">
    <property type="entry name" value="TonB-dep_rcpt-like"/>
</dbReference>
<keyword evidence="7 8" id="KW-0998">Cell outer membrane</keyword>
<sequence length="992" mass="109663">MEKQRKTSAVSRLLAMLFMVLLTTPSFAQMGKVSGTVVDADNQPIIGASVVATDGHTGTITDLNGHFSLNVKPGTSLKITYVGFKAATVKGGSGVHVILQEESNTLNEVVAIGYGSVKRKDVTTAVSTVSAEDLSTRPIVSAVQGMEGKAAGLQVSQASGTPGATPTIRVRGTTSLNGSNAPLFVVDGVPMTDISFLEANDIDNMQVLKDASSAAIYGSRAANGVIIINTKKGKQGVTKVELNAHYAFNTVRDNQKSLNTAQYKKLMDEIGLIKLPDGLTDQTDWKDEVYRTGGVQDYQLQVTNGNDRLRYIISGGYTGETGVIITSSFKRYNGRVALDNDIKPWLNLSTNINYSDYTYKGTGIISGTGANRGGVVPAIIATPTYAPIWDPDNPNQYYTTFYGANIDSPLESLARTKDNKSENARFIATGKATVKFTRELNWTSTFTLDRTQTTTTNFLDPVSTHDGRDTKGEGSDNRYTNQLLIWDNVVNWKHHFGRHGLDAMAGSSWTKSDWKHSYIDGYDYADDKIKTLNAANRISWTGTGSGESQWAIMSYFARLQYNWNDTYMVTANMRADGSSKLAPGHRWGWFPSFSAAWRISNEPFMKDISWINDLKLRGGWGETGNQSGLGDYGYLAQYSINRVQWFGEGYDINAVPTRTQSTLSNPELTWESTHQFDFGFDLTMLGNRLTLYADYYYKRTKDMLMSITLPAGSAAARSLTYNGGEMENKGFEFTVSSKNFTGAFKWNTDFNISFNRNKLKSLKFVPIQWAAGTSEVVAEYVVRNVPGRPLGSFYGYVAEGVDHETGDMIYKDVNDDGIVSASDRTYIGDPNPDFTYGMTNTFSYKGFDLSILLQGTYGNDVYNVSRMETEGMYDGRNQSTRVLRRWQIPGQATDVPRVNWNIKNSSYFIEDGSYLRVKDVSLSYNVPLNIISRFGLTKLQPYVSATNLLTFTKYKGRDPEVNQYGDSGAVQGLDWGTYPSSRSFVLGVKVEF</sequence>
<dbReference type="SUPFAM" id="SSF56935">
    <property type="entry name" value="Porins"/>
    <property type="match status" value="1"/>
</dbReference>
<keyword evidence="13" id="KW-0675">Receptor</keyword>
<dbReference type="eggNOG" id="COG1629">
    <property type="taxonomic scope" value="Bacteria"/>
</dbReference>
<evidence type="ECO:0000313" key="14">
    <source>
        <dbReference type="Proteomes" id="UP000002772"/>
    </source>
</evidence>
<dbReference type="InterPro" id="IPR036942">
    <property type="entry name" value="Beta-barrel_TonB_sf"/>
</dbReference>
<evidence type="ECO:0000256" key="5">
    <source>
        <dbReference type="ARBA" id="ARBA00023077"/>
    </source>
</evidence>
<dbReference type="InterPro" id="IPR008969">
    <property type="entry name" value="CarboxyPept-like_regulatory"/>
</dbReference>
<comment type="similarity">
    <text evidence="8 9">Belongs to the TonB-dependent receptor family.</text>
</comment>
<keyword evidence="6 8" id="KW-0472">Membrane</keyword>
<keyword evidence="14" id="KW-1185">Reference proteome</keyword>
<protein>
    <submittedName>
        <fullName evidence="13">TonB-dependent receptor plug</fullName>
    </submittedName>
</protein>
<evidence type="ECO:0000256" key="2">
    <source>
        <dbReference type="ARBA" id="ARBA00022448"/>
    </source>
</evidence>
<feature type="domain" description="TonB-dependent receptor plug" evidence="12">
    <location>
        <begin position="119"/>
        <end position="225"/>
    </location>
</feature>
<feature type="chain" id="PRO_5003381066" evidence="10">
    <location>
        <begin position="29"/>
        <end position="992"/>
    </location>
</feature>
<dbReference type="InterPro" id="IPR012910">
    <property type="entry name" value="Plug_dom"/>
</dbReference>
<evidence type="ECO:0000256" key="1">
    <source>
        <dbReference type="ARBA" id="ARBA00004571"/>
    </source>
</evidence>
<evidence type="ECO:0000259" key="12">
    <source>
        <dbReference type="Pfam" id="PF07715"/>
    </source>
</evidence>
<dbReference type="Gene3D" id="2.170.130.10">
    <property type="entry name" value="TonB-dependent receptor, plug domain"/>
    <property type="match status" value="1"/>
</dbReference>
<proteinExistence type="inferred from homology"/>
<comment type="subcellular location">
    <subcellularLocation>
        <location evidence="1 8">Cell outer membrane</location>
        <topology evidence="1 8">Multi-pass membrane protein</topology>
    </subcellularLocation>
</comment>
<dbReference type="FunFam" id="2.170.130.10:FF:000008">
    <property type="entry name" value="SusC/RagA family TonB-linked outer membrane protein"/>
    <property type="match status" value="1"/>
</dbReference>
<evidence type="ECO:0000256" key="9">
    <source>
        <dbReference type="RuleBase" id="RU003357"/>
    </source>
</evidence>
<dbReference type="AlphaFoldDB" id="F8N6B8"/>
<dbReference type="Pfam" id="PF13715">
    <property type="entry name" value="CarbopepD_reg_2"/>
    <property type="match status" value="1"/>
</dbReference>
<dbReference type="InterPro" id="IPR023997">
    <property type="entry name" value="TonB-dep_OMP_SusC/RagA_CS"/>
</dbReference>
<keyword evidence="10" id="KW-0732">Signal</keyword>
<dbReference type="Gene3D" id="2.40.170.20">
    <property type="entry name" value="TonB-dependent receptor, beta-barrel domain"/>
    <property type="match status" value="1"/>
</dbReference>
<keyword evidence="3 8" id="KW-1134">Transmembrane beta strand</keyword>
<gene>
    <name evidence="13" type="ORF">Premu_1818</name>
</gene>
<organism evidence="13 14">
    <name type="scientific">Hallella multisaccharivorax DSM 17128</name>
    <dbReference type="NCBI Taxonomy" id="688246"/>
    <lineage>
        <taxon>Bacteria</taxon>
        <taxon>Pseudomonadati</taxon>
        <taxon>Bacteroidota</taxon>
        <taxon>Bacteroidia</taxon>
        <taxon>Bacteroidales</taxon>
        <taxon>Prevotellaceae</taxon>
        <taxon>Hallella</taxon>
    </lineage>
</organism>
<evidence type="ECO:0000313" key="13">
    <source>
        <dbReference type="EMBL" id="EGN57223.1"/>
    </source>
</evidence>
<evidence type="ECO:0000256" key="10">
    <source>
        <dbReference type="SAM" id="SignalP"/>
    </source>
</evidence>